<evidence type="ECO:0000256" key="1">
    <source>
        <dbReference type="SAM" id="MobiDB-lite"/>
    </source>
</evidence>
<evidence type="ECO:0000313" key="3">
    <source>
        <dbReference type="Proteomes" id="UP000325395"/>
    </source>
</evidence>
<sequence>MRQTYLGKSSRKRRKSGRPAHQLSLIQLPIVSSPPRPDKRFLCLPPVDRHTHPRNYVHLVKLLILLYIYQDEWLGVHPFEGLEAGKALRYHIPEFLASSSTTITLRFYPRCTSPP</sequence>
<gene>
    <name evidence="2" type="ORF">BDV36DRAFT_245438</name>
</gene>
<keyword evidence="3" id="KW-1185">Reference proteome</keyword>
<dbReference type="Proteomes" id="UP000325395">
    <property type="component" value="Unassembled WGS sequence"/>
</dbReference>
<feature type="compositionally biased region" description="Basic residues" evidence="1">
    <location>
        <begin position="9"/>
        <end position="18"/>
    </location>
</feature>
<reference evidence="2 3" key="1">
    <citation type="submission" date="2019-04" db="EMBL/GenBank/DDBJ databases">
        <authorList>
            <consortium name="DOE Joint Genome Institute"/>
            <person name="Mondo S."/>
            <person name="Kjaerbolling I."/>
            <person name="Vesth T."/>
            <person name="Frisvad J.C."/>
            <person name="Nybo J.L."/>
            <person name="Theobald S."/>
            <person name="Kildgaard S."/>
            <person name="Isbrandt T."/>
            <person name="Kuo A."/>
            <person name="Sato A."/>
            <person name="Lyhne E.K."/>
            <person name="Kogle M.E."/>
            <person name="Wiebenga A."/>
            <person name="Kun R.S."/>
            <person name="Lubbers R.J."/>
            <person name="Makela M.R."/>
            <person name="Barry K."/>
            <person name="Chovatia M."/>
            <person name="Clum A."/>
            <person name="Daum C."/>
            <person name="Haridas S."/>
            <person name="He G."/>
            <person name="LaButti K."/>
            <person name="Lipzen A."/>
            <person name="Riley R."/>
            <person name="Salamov A."/>
            <person name="Simmons B.A."/>
            <person name="Magnuson J.K."/>
            <person name="Henrissat B."/>
            <person name="Mortensen U.H."/>
            <person name="Larsen T.O."/>
            <person name="Devries R.P."/>
            <person name="Grigoriev I.V."/>
            <person name="Machida M."/>
            <person name="Baker S.E."/>
            <person name="Andersen M.R."/>
            <person name="Cantor M.N."/>
            <person name="Hua S.X."/>
        </authorList>
    </citation>
    <scope>NUCLEOTIDE SEQUENCE [LARGE SCALE GENOMIC DNA]</scope>
    <source>
        <strain evidence="2 3">CBS 117616</strain>
    </source>
</reference>
<dbReference type="EMBL" id="ML735695">
    <property type="protein sequence ID" value="KAE8422223.1"/>
    <property type="molecule type" value="Genomic_DNA"/>
</dbReference>
<accession>A0ABQ6X057</accession>
<name>A0ABQ6X057_9EURO</name>
<protein>
    <submittedName>
        <fullName evidence="2">Uncharacterized protein</fullName>
    </submittedName>
</protein>
<organism evidence="2 3">
    <name type="scientific">Aspergillus pseudocaelatus</name>
    <dbReference type="NCBI Taxonomy" id="1825620"/>
    <lineage>
        <taxon>Eukaryota</taxon>
        <taxon>Fungi</taxon>
        <taxon>Dikarya</taxon>
        <taxon>Ascomycota</taxon>
        <taxon>Pezizomycotina</taxon>
        <taxon>Eurotiomycetes</taxon>
        <taxon>Eurotiomycetidae</taxon>
        <taxon>Eurotiales</taxon>
        <taxon>Aspergillaceae</taxon>
        <taxon>Aspergillus</taxon>
        <taxon>Aspergillus subgen. Circumdati</taxon>
    </lineage>
</organism>
<evidence type="ECO:0000313" key="2">
    <source>
        <dbReference type="EMBL" id="KAE8422223.1"/>
    </source>
</evidence>
<feature type="region of interest" description="Disordered" evidence="1">
    <location>
        <begin position="1"/>
        <end position="20"/>
    </location>
</feature>
<proteinExistence type="predicted"/>